<organism evidence="2 3">
    <name type="scientific">candidate division TA06 bacterium B3_TA06</name>
    <dbReference type="NCBI Taxonomy" id="2012487"/>
    <lineage>
        <taxon>Bacteria</taxon>
        <taxon>Bacteria division TA06</taxon>
    </lineage>
</organism>
<dbReference type="EMBL" id="NJBO01000010">
    <property type="protein sequence ID" value="TKJ42692.1"/>
    <property type="molecule type" value="Genomic_DNA"/>
</dbReference>
<name>A0A532V6C7_UNCT6</name>
<evidence type="ECO:0000313" key="2">
    <source>
        <dbReference type="EMBL" id="TKJ42692.1"/>
    </source>
</evidence>
<dbReference type="Gene3D" id="3.30.70.1070">
    <property type="entry name" value="Sporulation related repeat"/>
    <property type="match status" value="1"/>
</dbReference>
<dbReference type="GO" id="GO:0042834">
    <property type="term" value="F:peptidoglycan binding"/>
    <property type="evidence" value="ECO:0007669"/>
    <property type="project" value="InterPro"/>
</dbReference>
<sequence>MRFIASIILLASTMVGTSYVVHTEKSYLLDKTDLRIITCDGSSRVPLFGTPVTILLGSRPYVLTSQALFAVDPANEQVSAVFRLDRAYSSAVIGTDDRIYLLGADALSVVQGSAAKMSLLYTYGLPRLASSMFLLPSGELLFIPSQGLNSFTYNPNTKKIIDVKLPWIPRYPLLIGSTLVDRNSLGLWFFSPSTRKSASLNLGSEPTRVSAWQGKVLAATSSELILADPASSTLLARTQIADIRKLSTIDSESFATVLAGNNLITVSLPSLVPADTFNASCPRNTHSRNTHSSAYPFMGKPLFVCGDRLALPGVSEQTQAYLVQPVRSFEGQAFSLQVGAFSNPASFGPLMENLARQGLPYYFVKEGGLTKFRVGFFRTRAEADRFRSFLQDYGAWVIAEHSTRQLTHSLHDLNRDRRPDGIVAKADSVLVSTLSQRTWIEVLKASKLPATVNDVYLKGNKAYAELDGIGLRELVLPDSIQ</sequence>
<dbReference type="PROSITE" id="PS51724">
    <property type="entry name" value="SPOR"/>
    <property type="match status" value="1"/>
</dbReference>
<dbReference type="Pfam" id="PF05036">
    <property type="entry name" value="SPOR"/>
    <property type="match status" value="1"/>
</dbReference>
<proteinExistence type="predicted"/>
<accession>A0A532V6C7</accession>
<comment type="caution">
    <text evidence="2">The sequence shown here is derived from an EMBL/GenBank/DDBJ whole genome shotgun (WGS) entry which is preliminary data.</text>
</comment>
<reference evidence="2 3" key="1">
    <citation type="submission" date="2017-06" db="EMBL/GenBank/DDBJ databases">
        <title>Novel microbial phyla capable of carbon fixation and sulfur reduction in deep-sea sediments.</title>
        <authorList>
            <person name="Huang J."/>
            <person name="Baker B."/>
            <person name="Wang Y."/>
        </authorList>
    </citation>
    <scope>NUCLEOTIDE SEQUENCE [LARGE SCALE GENOMIC DNA]</scope>
    <source>
        <strain evidence="2">B3_TA06</strain>
    </source>
</reference>
<dbReference type="InterPro" id="IPR036680">
    <property type="entry name" value="SPOR-like_sf"/>
</dbReference>
<feature type="domain" description="SPOR" evidence="1">
    <location>
        <begin position="328"/>
        <end position="404"/>
    </location>
</feature>
<evidence type="ECO:0000313" key="3">
    <source>
        <dbReference type="Proteomes" id="UP000317778"/>
    </source>
</evidence>
<dbReference type="AlphaFoldDB" id="A0A532V6C7"/>
<dbReference type="Proteomes" id="UP000317778">
    <property type="component" value="Unassembled WGS sequence"/>
</dbReference>
<evidence type="ECO:0000259" key="1">
    <source>
        <dbReference type="PROSITE" id="PS51724"/>
    </source>
</evidence>
<gene>
    <name evidence="2" type="ORF">CEE36_07265</name>
</gene>
<dbReference type="SUPFAM" id="SSF110997">
    <property type="entry name" value="Sporulation related repeat"/>
    <property type="match status" value="1"/>
</dbReference>
<dbReference type="InterPro" id="IPR007730">
    <property type="entry name" value="SPOR-like_dom"/>
</dbReference>
<protein>
    <recommendedName>
        <fullName evidence="1">SPOR domain-containing protein</fullName>
    </recommendedName>
</protein>